<dbReference type="EMBL" id="JAXCGZ010011846">
    <property type="protein sequence ID" value="KAK7074051.1"/>
    <property type="molecule type" value="Genomic_DNA"/>
</dbReference>
<sequence>MKRPTASDQKWTAYTKQFQWDAWLVIAACLVAMAVLLYMTAFLSSLQPNLAFTEAAFIITQYFLGK</sequence>
<accession>A0AAN8X0T6</accession>
<comment type="caution">
    <text evidence="2">The sequence shown here is derived from an EMBL/GenBank/DDBJ whole genome shotgun (WGS) entry which is preliminary data.</text>
</comment>
<feature type="non-terminal residue" evidence="2">
    <location>
        <position position="66"/>
    </location>
</feature>
<reference evidence="2 3" key="1">
    <citation type="submission" date="2023-11" db="EMBL/GenBank/DDBJ databases">
        <title>Halocaridina rubra genome assembly.</title>
        <authorList>
            <person name="Smith C."/>
        </authorList>
    </citation>
    <scope>NUCLEOTIDE SEQUENCE [LARGE SCALE GENOMIC DNA]</scope>
    <source>
        <strain evidence="2">EP-1</strain>
        <tissue evidence="2">Whole</tissue>
    </source>
</reference>
<dbReference type="Proteomes" id="UP001381693">
    <property type="component" value="Unassembled WGS sequence"/>
</dbReference>
<gene>
    <name evidence="2" type="ORF">SK128_004530</name>
</gene>
<organism evidence="2 3">
    <name type="scientific">Halocaridina rubra</name>
    <name type="common">Hawaiian red shrimp</name>
    <dbReference type="NCBI Taxonomy" id="373956"/>
    <lineage>
        <taxon>Eukaryota</taxon>
        <taxon>Metazoa</taxon>
        <taxon>Ecdysozoa</taxon>
        <taxon>Arthropoda</taxon>
        <taxon>Crustacea</taxon>
        <taxon>Multicrustacea</taxon>
        <taxon>Malacostraca</taxon>
        <taxon>Eumalacostraca</taxon>
        <taxon>Eucarida</taxon>
        <taxon>Decapoda</taxon>
        <taxon>Pleocyemata</taxon>
        <taxon>Caridea</taxon>
        <taxon>Atyoidea</taxon>
        <taxon>Atyidae</taxon>
        <taxon>Halocaridina</taxon>
    </lineage>
</organism>
<name>A0AAN8X0T6_HALRR</name>
<proteinExistence type="predicted"/>
<keyword evidence="1" id="KW-1133">Transmembrane helix</keyword>
<protein>
    <submittedName>
        <fullName evidence="2">Uncharacterized protein</fullName>
    </submittedName>
</protein>
<feature type="transmembrane region" description="Helical" evidence="1">
    <location>
        <begin position="20"/>
        <end position="40"/>
    </location>
</feature>
<keyword evidence="1" id="KW-0472">Membrane</keyword>
<dbReference type="AlphaFoldDB" id="A0AAN8X0T6"/>
<evidence type="ECO:0000313" key="3">
    <source>
        <dbReference type="Proteomes" id="UP001381693"/>
    </source>
</evidence>
<evidence type="ECO:0000256" key="1">
    <source>
        <dbReference type="SAM" id="Phobius"/>
    </source>
</evidence>
<keyword evidence="3" id="KW-1185">Reference proteome</keyword>
<keyword evidence="1" id="KW-0812">Transmembrane</keyword>
<evidence type="ECO:0000313" key="2">
    <source>
        <dbReference type="EMBL" id="KAK7074051.1"/>
    </source>
</evidence>